<feature type="non-terminal residue" evidence="4">
    <location>
        <position position="181"/>
    </location>
</feature>
<protein>
    <submittedName>
        <fullName evidence="4">Uncharacterized protein</fullName>
    </submittedName>
</protein>
<keyword evidence="2" id="KW-0328">Glycosyltransferase</keyword>
<sequence length="181" mass="20277">IGVWGFIFNFVEARAAGMFQSPALVPVMLSEVGANMNFRERIWNMIMTLGEMALANYHFSRIDYNIKDIIPGTPSSPALLRNMEAILVQSKWFIDYPKLLPPHIHYVGCISCGPPKPLPPNIEKWMSGSGEAGVIAFSLGFTGYEASTVPKFVMKAFLDAFAQLPQRIILRKNRDNLIFLP</sequence>
<proteinExistence type="inferred from homology"/>
<dbReference type="PANTHER" id="PTHR48043:SF145">
    <property type="entry name" value="FI06409P-RELATED"/>
    <property type="match status" value="1"/>
</dbReference>
<organism evidence="4 5">
    <name type="scientific">Meganyctiphanes norvegica</name>
    <name type="common">Northern krill</name>
    <name type="synonym">Thysanopoda norvegica</name>
    <dbReference type="NCBI Taxonomy" id="48144"/>
    <lineage>
        <taxon>Eukaryota</taxon>
        <taxon>Metazoa</taxon>
        <taxon>Ecdysozoa</taxon>
        <taxon>Arthropoda</taxon>
        <taxon>Crustacea</taxon>
        <taxon>Multicrustacea</taxon>
        <taxon>Malacostraca</taxon>
        <taxon>Eumalacostraca</taxon>
        <taxon>Eucarida</taxon>
        <taxon>Euphausiacea</taxon>
        <taxon>Euphausiidae</taxon>
        <taxon>Meganyctiphanes</taxon>
    </lineage>
</organism>
<dbReference type="Pfam" id="PF00201">
    <property type="entry name" value="UDPGT"/>
    <property type="match status" value="1"/>
</dbReference>
<dbReference type="EMBL" id="CAXKWB010042701">
    <property type="protein sequence ID" value="CAL4158355.1"/>
    <property type="molecule type" value="Genomic_DNA"/>
</dbReference>
<reference evidence="4 5" key="1">
    <citation type="submission" date="2024-05" db="EMBL/GenBank/DDBJ databases">
        <authorList>
            <person name="Wallberg A."/>
        </authorList>
    </citation>
    <scope>NUCLEOTIDE SEQUENCE [LARGE SCALE GENOMIC DNA]</scope>
</reference>
<dbReference type="GO" id="GO:0008194">
    <property type="term" value="F:UDP-glycosyltransferase activity"/>
    <property type="evidence" value="ECO:0007669"/>
    <property type="project" value="InterPro"/>
</dbReference>
<evidence type="ECO:0000313" key="4">
    <source>
        <dbReference type="EMBL" id="CAL4158355.1"/>
    </source>
</evidence>
<keyword evidence="3" id="KW-0808">Transferase</keyword>
<dbReference type="SUPFAM" id="SSF53756">
    <property type="entry name" value="UDP-Glycosyltransferase/glycogen phosphorylase"/>
    <property type="match status" value="1"/>
</dbReference>
<gene>
    <name evidence="4" type="ORF">MNOR_LOCUS32077</name>
</gene>
<comment type="caution">
    <text evidence="4">The sequence shown here is derived from an EMBL/GenBank/DDBJ whole genome shotgun (WGS) entry which is preliminary data.</text>
</comment>
<comment type="similarity">
    <text evidence="1">Belongs to the UDP-glycosyltransferase family.</text>
</comment>
<evidence type="ECO:0000313" key="5">
    <source>
        <dbReference type="Proteomes" id="UP001497623"/>
    </source>
</evidence>
<dbReference type="PANTHER" id="PTHR48043">
    <property type="entry name" value="EG:EG0003.4 PROTEIN-RELATED"/>
    <property type="match status" value="1"/>
</dbReference>
<name>A0AAV2S3Y9_MEGNR</name>
<evidence type="ECO:0000256" key="3">
    <source>
        <dbReference type="ARBA" id="ARBA00022679"/>
    </source>
</evidence>
<feature type="non-terminal residue" evidence="4">
    <location>
        <position position="1"/>
    </location>
</feature>
<keyword evidence="5" id="KW-1185">Reference proteome</keyword>
<accession>A0AAV2S3Y9</accession>
<dbReference type="InterPro" id="IPR050271">
    <property type="entry name" value="UDP-glycosyltransferase"/>
</dbReference>
<dbReference type="AlphaFoldDB" id="A0AAV2S3Y9"/>
<dbReference type="InterPro" id="IPR002213">
    <property type="entry name" value="UDP_glucos_trans"/>
</dbReference>
<evidence type="ECO:0000256" key="1">
    <source>
        <dbReference type="ARBA" id="ARBA00009995"/>
    </source>
</evidence>
<dbReference type="Proteomes" id="UP001497623">
    <property type="component" value="Unassembled WGS sequence"/>
</dbReference>
<evidence type="ECO:0000256" key="2">
    <source>
        <dbReference type="ARBA" id="ARBA00022676"/>
    </source>
</evidence>